<protein>
    <submittedName>
        <fullName evidence="1">Uncharacterized protein</fullName>
    </submittedName>
</protein>
<dbReference type="EMBL" id="KN832978">
    <property type="protein sequence ID" value="KIM87844.1"/>
    <property type="molecule type" value="Genomic_DNA"/>
</dbReference>
<dbReference type="HOGENOM" id="CLU_1540642_0_0_1"/>
<proteinExistence type="predicted"/>
<dbReference type="AlphaFoldDB" id="A0A0C3G7U1"/>
<reference evidence="1 2" key="1">
    <citation type="submission" date="2014-04" db="EMBL/GenBank/DDBJ databases">
        <authorList>
            <consortium name="DOE Joint Genome Institute"/>
            <person name="Kuo A."/>
            <person name="Tarkka M."/>
            <person name="Buscot F."/>
            <person name="Kohler A."/>
            <person name="Nagy L.G."/>
            <person name="Floudas D."/>
            <person name="Copeland A."/>
            <person name="Barry K.W."/>
            <person name="Cichocki N."/>
            <person name="Veneault-Fourrey C."/>
            <person name="LaButti K."/>
            <person name="Lindquist E.A."/>
            <person name="Lipzen A."/>
            <person name="Lundell T."/>
            <person name="Morin E."/>
            <person name="Murat C."/>
            <person name="Sun H."/>
            <person name="Tunlid A."/>
            <person name="Henrissat B."/>
            <person name="Grigoriev I.V."/>
            <person name="Hibbett D.S."/>
            <person name="Martin F."/>
            <person name="Nordberg H.P."/>
            <person name="Cantor M.N."/>
            <person name="Hua S.X."/>
        </authorList>
    </citation>
    <scope>NUCLEOTIDE SEQUENCE [LARGE SCALE GENOMIC DNA]</scope>
    <source>
        <strain evidence="1 2">F 1598</strain>
    </source>
</reference>
<dbReference type="SUPFAM" id="SSF53098">
    <property type="entry name" value="Ribonuclease H-like"/>
    <property type="match status" value="1"/>
</dbReference>
<keyword evidence="2" id="KW-1185">Reference proteome</keyword>
<dbReference type="InterPro" id="IPR012337">
    <property type="entry name" value="RNaseH-like_sf"/>
</dbReference>
<gene>
    <name evidence="1" type="ORF">PILCRDRAFT_85673</name>
</gene>
<evidence type="ECO:0000313" key="2">
    <source>
        <dbReference type="Proteomes" id="UP000054166"/>
    </source>
</evidence>
<organism evidence="1 2">
    <name type="scientific">Piloderma croceum (strain F 1598)</name>
    <dbReference type="NCBI Taxonomy" id="765440"/>
    <lineage>
        <taxon>Eukaryota</taxon>
        <taxon>Fungi</taxon>
        <taxon>Dikarya</taxon>
        <taxon>Basidiomycota</taxon>
        <taxon>Agaricomycotina</taxon>
        <taxon>Agaricomycetes</taxon>
        <taxon>Agaricomycetidae</taxon>
        <taxon>Atheliales</taxon>
        <taxon>Atheliaceae</taxon>
        <taxon>Piloderma</taxon>
    </lineage>
</organism>
<sequence>MTSVVKLEPITISKVGGKVLVLSTFTVVEEQITEAMGKEEAHFEGYSKVVGMDLKYNRSSSVGIQLGMVQLAFEDVTIIIQMVLLGGKYDTCLLLVALGTPVNGCIELSVLTWMLPHKSLKWVAATLPGCVSLGDLCEAYTEIRLCKDKGKAILDWSVEVLGNALVHCEYLDGQ</sequence>
<accession>A0A0C3G7U1</accession>
<evidence type="ECO:0000313" key="1">
    <source>
        <dbReference type="EMBL" id="KIM87844.1"/>
    </source>
</evidence>
<name>A0A0C3G7U1_PILCF</name>
<reference evidence="2" key="2">
    <citation type="submission" date="2015-01" db="EMBL/GenBank/DDBJ databases">
        <title>Evolutionary Origins and Diversification of the Mycorrhizal Mutualists.</title>
        <authorList>
            <consortium name="DOE Joint Genome Institute"/>
            <consortium name="Mycorrhizal Genomics Consortium"/>
            <person name="Kohler A."/>
            <person name="Kuo A."/>
            <person name="Nagy L.G."/>
            <person name="Floudas D."/>
            <person name="Copeland A."/>
            <person name="Barry K.W."/>
            <person name="Cichocki N."/>
            <person name="Veneault-Fourrey C."/>
            <person name="LaButti K."/>
            <person name="Lindquist E.A."/>
            <person name="Lipzen A."/>
            <person name="Lundell T."/>
            <person name="Morin E."/>
            <person name="Murat C."/>
            <person name="Riley R."/>
            <person name="Ohm R."/>
            <person name="Sun H."/>
            <person name="Tunlid A."/>
            <person name="Henrissat B."/>
            <person name="Grigoriev I.V."/>
            <person name="Hibbett D.S."/>
            <person name="Martin F."/>
        </authorList>
    </citation>
    <scope>NUCLEOTIDE SEQUENCE [LARGE SCALE GENOMIC DNA]</scope>
    <source>
        <strain evidence="2">F 1598</strain>
    </source>
</reference>
<dbReference type="Proteomes" id="UP000054166">
    <property type="component" value="Unassembled WGS sequence"/>
</dbReference>
<dbReference type="InParanoid" id="A0A0C3G7U1"/>